<evidence type="ECO:0000313" key="1">
    <source>
        <dbReference type="EMBL" id="KAF8563560.1"/>
    </source>
</evidence>
<accession>A0A8T0D6U4</accession>
<dbReference type="AlphaFoldDB" id="A0A8T0D6U4"/>
<dbReference type="EMBL" id="JTDF01011470">
    <property type="protein sequence ID" value="KAF8563560.1"/>
    <property type="molecule type" value="Genomic_DNA"/>
</dbReference>
<dbReference type="Proteomes" id="UP000699462">
    <property type="component" value="Unassembled WGS sequence"/>
</dbReference>
<comment type="caution">
    <text evidence="1">The sequence shown here is derived from an EMBL/GenBank/DDBJ whole genome shotgun (WGS) entry which is preliminary data.</text>
</comment>
<evidence type="ECO:0000313" key="2">
    <source>
        <dbReference type="Proteomes" id="UP000699462"/>
    </source>
</evidence>
<proteinExistence type="predicted"/>
<name>A0A8T0D6U4_9TREM</name>
<gene>
    <name evidence="1" type="ORF">P879_10471</name>
</gene>
<organism evidence="1 2">
    <name type="scientific">Paragonimus westermani</name>
    <dbReference type="NCBI Taxonomy" id="34504"/>
    <lineage>
        <taxon>Eukaryota</taxon>
        <taxon>Metazoa</taxon>
        <taxon>Spiralia</taxon>
        <taxon>Lophotrochozoa</taxon>
        <taxon>Platyhelminthes</taxon>
        <taxon>Trematoda</taxon>
        <taxon>Digenea</taxon>
        <taxon>Plagiorchiida</taxon>
        <taxon>Troglotremata</taxon>
        <taxon>Troglotrematidae</taxon>
        <taxon>Paragonimus</taxon>
    </lineage>
</organism>
<reference evidence="1 2" key="1">
    <citation type="submission" date="2019-07" db="EMBL/GenBank/DDBJ databases">
        <title>Annotation for the trematode Paragonimus westermani.</title>
        <authorList>
            <person name="Choi Y.-J."/>
        </authorList>
    </citation>
    <scope>NUCLEOTIDE SEQUENCE [LARGE SCALE GENOMIC DNA]</scope>
    <source>
        <strain evidence="1">180907_Pwestermani</strain>
    </source>
</reference>
<keyword evidence="2" id="KW-1185">Reference proteome</keyword>
<protein>
    <submittedName>
        <fullName evidence="1">Uncharacterized protein</fullName>
    </submittedName>
</protein>
<sequence>MKIELRINGDLFLDNLIDYTCPSFSELIRTWLESPSAHVNSTYIWKSLKIPTIRIYPATVATMDFLATNTTEYEASLQLGAPASEEVGRC</sequence>